<proteinExistence type="predicted"/>
<dbReference type="AlphaFoldDB" id="A0A0R2PKI5"/>
<organism evidence="6 7">
    <name type="scientific">Actinobacteria bacterium BACL15 MAG-120823-bin78</name>
    <dbReference type="NCBI Taxonomy" id="1655563"/>
    <lineage>
        <taxon>Bacteria</taxon>
        <taxon>Bacillati</taxon>
        <taxon>Actinomycetota</taxon>
        <taxon>Actinomycetes</taxon>
        <taxon>Actinomycetes incertae sedis</taxon>
        <taxon>ac1 cluster</taxon>
    </lineage>
</organism>
<feature type="domain" description="CopC" evidence="5">
    <location>
        <begin position="38"/>
        <end position="128"/>
    </location>
</feature>
<evidence type="ECO:0000313" key="6">
    <source>
        <dbReference type="EMBL" id="KRO38478.1"/>
    </source>
</evidence>
<keyword evidence="2" id="KW-0186">Copper</keyword>
<dbReference type="SUPFAM" id="SSF81296">
    <property type="entry name" value="E set domains"/>
    <property type="match status" value="1"/>
</dbReference>
<evidence type="ECO:0000256" key="2">
    <source>
        <dbReference type="ARBA" id="ARBA00023008"/>
    </source>
</evidence>
<evidence type="ECO:0000259" key="5">
    <source>
        <dbReference type="Pfam" id="PF04234"/>
    </source>
</evidence>
<dbReference type="GO" id="GO:0042597">
    <property type="term" value="C:periplasmic space"/>
    <property type="evidence" value="ECO:0007669"/>
    <property type="project" value="InterPro"/>
</dbReference>
<feature type="region of interest" description="Disordered" evidence="3">
    <location>
        <begin position="133"/>
        <end position="152"/>
    </location>
</feature>
<reference evidence="6 7" key="1">
    <citation type="submission" date="2015-10" db="EMBL/GenBank/DDBJ databases">
        <title>Metagenome-Assembled Genomes uncover a global brackish microbiome.</title>
        <authorList>
            <person name="Hugerth L.W."/>
            <person name="Larsson J."/>
            <person name="Alneberg J."/>
            <person name="Lindh M.V."/>
            <person name="Legrand C."/>
            <person name="Pinhassi J."/>
            <person name="Andersson A.F."/>
        </authorList>
    </citation>
    <scope>NUCLEOTIDE SEQUENCE [LARGE SCALE GENOMIC DNA]</scope>
    <source>
        <strain evidence="6">BACL15 MAG-120823-bin78</strain>
    </source>
</reference>
<accession>A0A0R2PKI5</accession>
<evidence type="ECO:0000256" key="1">
    <source>
        <dbReference type="ARBA" id="ARBA00022729"/>
    </source>
</evidence>
<keyword evidence="4" id="KW-1133">Transmembrane helix</keyword>
<feature type="transmembrane region" description="Helical" evidence="4">
    <location>
        <begin position="155"/>
        <end position="179"/>
    </location>
</feature>
<dbReference type="GO" id="GO:0046688">
    <property type="term" value="P:response to copper ion"/>
    <property type="evidence" value="ECO:0007669"/>
    <property type="project" value="InterPro"/>
</dbReference>
<dbReference type="Proteomes" id="UP000052955">
    <property type="component" value="Unassembled WGS sequence"/>
</dbReference>
<evidence type="ECO:0000256" key="3">
    <source>
        <dbReference type="SAM" id="MobiDB-lite"/>
    </source>
</evidence>
<keyword evidence="1" id="KW-0732">Signal</keyword>
<keyword evidence="4" id="KW-0812">Transmembrane</keyword>
<dbReference type="Pfam" id="PF04234">
    <property type="entry name" value="CopC"/>
    <property type="match status" value="1"/>
</dbReference>
<evidence type="ECO:0000313" key="7">
    <source>
        <dbReference type="Proteomes" id="UP000052955"/>
    </source>
</evidence>
<dbReference type="InterPro" id="IPR014755">
    <property type="entry name" value="Cu-Rt/internalin_Ig-like"/>
</dbReference>
<gene>
    <name evidence="6" type="ORF">ABR55_05780</name>
</gene>
<dbReference type="GO" id="GO:0005507">
    <property type="term" value="F:copper ion binding"/>
    <property type="evidence" value="ECO:0007669"/>
    <property type="project" value="InterPro"/>
</dbReference>
<sequence>MRHFPSASGKADVIKFAARSALVLLFTLLGTTATFANSLVSTSPMSGTTLSVSPTSVTVTGQLPLLPDANEISVTDPKGVRVDDGTITVNDVSVTVGLMPLTESGFYTVTYFLFAEADAPLEGSYRFKYQAPNTIAPETPTPEPTQSQTPASSSWGTNIFIVLLLVLAVGVTIGLSLYARKLFINR</sequence>
<comment type="caution">
    <text evidence="6">The sequence shown here is derived from an EMBL/GenBank/DDBJ whole genome shotgun (WGS) entry which is preliminary data.</text>
</comment>
<evidence type="ECO:0000256" key="4">
    <source>
        <dbReference type="SAM" id="Phobius"/>
    </source>
</evidence>
<dbReference type="Gene3D" id="2.60.40.1220">
    <property type="match status" value="1"/>
</dbReference>
<dbReference type="InterPro" id="IPR007348">
    <property type="entry name" value="CopC_dom"/>
</dbReference>
<keyword evidence="4" id="KW-0472">Membrane</keyword>
<dbReference type="InterPro" id="IPR014756">
    <property type="entry name" value="Ig_E-set"/>
</dbReference>
<dbReference type="EMBL" id="LIAN01000016">
    <property type="protein sequence ID" value="KRO38478.1"/>
    <property type="molecule type" value="Genomic_DNA"/>
</dbReference>
<protein>
    <recommendedName>
        <fullName evidence="5">CopC domain-containing protein</fullName>
    </recommendedName>
</protein>
<name>A0A0R2PKI5_9ACTN</name>